<dbReference type="Proteomes" id="UP000032633">
    <property type="component" value="Chromosome"/>
</dbReference>
<reference evidence="2 3" key="1">
    <citation type="journal article" date="2015" name="J. Biotechnol.">
        <title>Complete genome sequence of Paenibacillus beijingensis 7188(T) (=DSM 24997(T)), a novel rhizobacterium from jujube garden soil.</title>
        <authorList>
            <person name="Kwak Y."/>
            <person name="Shin J.H."/>
        </authorList>
    </citation>
    <scope>NUCLEOTIDE SEQUENCE [LARGE SCALE GENOMIC DNA]</scope>
    <source>
        <strain evidence="2 3">DSM 24997</strain>
    </source>
</reference>
<dbReference type="HOGENOM" id="CLU_1853212_0_0_9"/>
<accession>A0A0D5NLG0</accession>
<dbReference type="KEGG" id="pbj:VN24_15860"/>
<dbReference type="RefSeq" id="WP_045671186.1">
    <property type="nucleotide sequence ID" value="NZ_CP011058.1"/>
</dbReference>
<keyword evidence="3" id="KW-1185">Reference proteome</keyword>
<evidence type="ECO:0000256" key="1">
    <source>
        <dbReference type="SAM" id="Phobius"/>
    </source>
</evidence>
<dbReference type="PATRIC" id="fig|1126833.4.peg.3472"/>
<dbReference type="EMBL" id="CP011058">
    <property type="protein sequence ID" value="AJY75758.1"/>
    <property type="molecule type" value="Genomic_DNA"/>
</dbReference>
<organism evidence="2 3">
    <name type="scientific">Paenibacillus beijingensis</name>
    <dbReference type="NCBI Taxonomy" id="1126833"/>
    <lineage>
        <taxon>Bacteria</taxon>
        <taxon>Bacillati</taxon>
        <taxon>Bacillota</taxon>
        <taxon>Bacilli</taxon>
        <taxon>Bacillales</taxon>
        <taxon>Paenibacillaceae</taxon>
        <taxon>Paenibacillus</taxon>
    </lineage>
</organism>
<dbReference type="AlphaFoldDB" id="A0A0D5NLG0"/>
<feature type="transmembrane region" description="Helical" evidence="1">
    <location>
        <begin position="108"/>
        <end position="131"/>
    </location>
</feature>
<proteinExistence type="predicted"/>
<reference evidence="3" key="2">
    <citation type="submission" date="2015-03" db="EMBL/GenBank/DDBJ databases">
        <title>Genome sequence of Paenibacillus beijingensis strain DSM 24997T.</title>
        <authorList>
            <person name="Kwak Y."/>
            <person name="Shin J.-H."/>
        </authorList>
    </citation>
    <scope>NUCLEOTIDE SEQUENCE [LARGE SCALE GENOMIC DNA]</scope>
    <source>
        <strain evidence="3">DSM 24997</strain>
    </source>
</reference>
<keyword evidence="1" id="KW-0812">Transmembrane</keyword>
<feature type="transmembrane region" description="Helical" evidence="1">
    <location>
        <begin position="29"/>
        <end position="45"/>
    </location>
</feature>
<evidence type="ECO:0000313" key="3">
    <source>
        <dbReference type="Proteomes" id="UP000032633"/>
    </source>
</evidence>
<dbReference type="STRING" id="1126833.VN24_15860"/>
<protein>
    <recommendedName>
        <fullName evidence="4">DUF4199 domain-containing protein</fullName>
    </recommendedName>
</protein>
<dbReference type="OrthoDB" id="2656675at2"/>
<sequence length="138" mass="15364">MKRTVGLIVAVTTFFLLVTKSLYVERIELYVIIVSLSLIAIVFNLTSKQWKKSGEIVASSAIVGSVFFWVFALTDLIADHFMYFLPSGNEDGRPLPLVLKIQEFSDDLFIASITALIPAVLISFLSTTLFAKVITKRT</sequence>
<evidence type="ECO:0000313" key="2">
    <source>
        <dbReference type="EMBL" id="AJY75758.1"/>
    </source>
</evidence>
<evidence type="ECO:0008006" key="4">
    <source>
        <dbReference type="Google" id="ProtNLM"/>
    </source>
</evidence>
<keyword evidence="1" id="KW-1133">Transmembrane helix</keyword>
<keyword evidence="1" id="KW-0472">Membrane</keyword>
<feature type="transmembrane region" description="Helical" evidence="1">
    <location>
        <begin position="57"/>
        <end position="78"/>
    </location>
</feature>
<name>A0A0D5NLG0_9BACL</name>
<gene>
    <name evidence="2" type="ORF">VN24_15860</name>
</gene>